<reference evidence="2 3" key="1">
    <citation type="submission" date="2015-07" db="EMBL/GenBank/DDBJ databases">
        <title>The genome of the fungus Escovopsis weberi, a specialized disease agent of ant agriculture.</title>
        <authorList>
            <person name="de Man T.J."/>
            <person name="Stajich J.E."/>
            <person name="Kubicek C.P."/>
            <person name="Chenthamara K."/>
            <person name="Atanasova L."/>
            <person name="Druzhinina I.S."/>
            <person name="Birnbaum S."/>
            <person name="Barribeau S.M."/>
            <person name="Teiling C."/>
            <person name="Suen G."/>
            <person name="Currie C."/>
            <person name="Gerardo N.M."/>
        </authorList>
    </citation>
    <scope>NUCLEOTIDE SEQUENCE [LARGE SCALE GENOMIC DNA]</scope>
</reference>
<protein>
    <submittedName>
        <fullName evidence="2">Uncharacterized protein</fullName>
    </submittedName>
</protein>
<evidence type="ECO:0000256" key="1">
    <source>
        <dbReference type="SAM" id="MobiDB-lite"/>
    </source>
</evidence>
<sequence>MLPSLTRKPRMLLAIVNYHFKPFAISDESLPDCLMASLSLQPSRSQPSPEPYREDDATTDNLRRTLSPVSMRSGRSRSSHRGYITPPTSAGPSSPSQPAKHRPAALSSASASSSSSSPSPFPRISQAPHDHLTPPDSPIYGLSGRRRSPSGCSAAPGGFLHPDDIPRRRPRGLSDVDTIDSLDTVGGTYHHSGPFDAASMSRNPHWESSPLAAVHDSNMEALRATPAEYIVDALEHGAPLQGTAIIPPGSRDWKGKKVAYAEGDDLMRDPDAPGGPYRRYDEVSYHPADLKGKGEPSFSREERLKDIRRRKGYTFISSPLIDDDPCSSSRRWEPRVHEIPLDFDPSKHSFSEGAEERDFFIVQRPPRHPTNDGGRPSTGWSISESFKRRLESFREGKNRLFSRRGRTEGDDIVD</sequence>
<organism evidence="2 3">
    <name type="scientific">Escovopsis weberi</name>
    <dbReference type="NCBI Taxonomy" id="150374"/>
    <lineage>
        <taxon>Eukaryota</taxon>
        <taxon>Fungi</taxon>
        <taxon>Dikarya</taxon>
        <taxon>Ascomycota</taxon>
        <taxon>Pezizomycotina</taxon>
        <taxon>Sordariomycetes</taxon>
        <taxon>Hypocreomycetidae</taxon>
        <taxon>Hypocreales</taxon>
        <taxon>Hypocreaceae</taxon>
        <taxon>Escovopsis</taxon>
    </lineage>
</organism>
<feature type="region of interest" description="Disordered" evidence="1">
    <location>
        <begin position="40"/>
        <end position="176"/>
    </location>
</feature>
<dbReference type="Proteomes" id="UP000053831">
    <property type="component" value="Unassembled WGS sequence"/>
</dbReference>
<dbReference type="Pfam" id="PF08316">
    <property type="entry name" value="Pal1"/>
    <property type="match status" value="1"/>
</dbReference>
<feature type="compositionally biased region" description="Low complexity" evidence="1">
    <location>
        <begin position="85"/>
        <end position="118"/>
    </location>
</feature>
<keyword evidence="3" id="KW-1185">Reference proteome</keyword>
<dbReference type="PANTHER" id="PTHR28307:SF1">
    <property type="entry name" value="PAL1 CELL MORPHOLOGY PROTEIN"/>
    <property type="match status" value="1"/>
</dbReference>
<evidence type="ECO:0000313" key="2">
    <source>
        <dbReference type="EMBL" id="KOS21576.1"/>
    </source>
</evidence>
<dbReference type="InterPro" id="IPR013226">
    <property type="entry name" value="Pal1"/>
</dbReference>
<proteinExistence type="predicted"/>
<dbReference type="EMBL" id="LGSR01000008">
    <property type="protein sequence ID" value="KOS21576.1"/>
    <property type="molecule type" value="Genomic_DNA"/>
</dbReference>
<dbReference type="OrthoDB" id="5389892at2759"/>
<evidence type="ECO:0000313" key="3">
    <source>
        <dbReference type="Proteomes" id="UP000053831"/>
    </source>
</evidence>
<name>A0A0M8MY13_ESCWE</name>
<gene>
    <name evidence="2" type="ORF">ESCO_005080</name>
</gene>
<feature type="region of interest" description="Disordered" evidence="1">
    <location>
        <begin position="357"/>
        <end position="381"/>
    </location>
</feature>
<dbReference type="PANTHER" id="PTHR28307">
    <property type="entry name" value="PROTEIN PAL1"/>
    <property type="match status" value="1"/>
</dbReference>
<accession>A0A0M8MY13</accession>
<dbReference type="GO" id="GO:0005737">
    <property type="term" value="C:cytoplasm"/>
    <property type="evidence" value="ECO:0007669"/>
    <property type="project" value="TreeGrafter"/>
</dbReference>
<comment type="caution">
    <text evidence="2">The sequence shown here is derived from an EMBL/GenBank/DDBJ whole genome shotgun (WGS) entry which is preliminary data.</text>
</comment>
<dbReference type="AlphaFoldDB" id="A0A0M8MY13"/>